<name>A0A2H0WL08_9BACT</name>
<comment type="similarity">
    <text evidence="1 8 9">Belongs to the GreA/GreB family.</text>
</comment>
<dbReference type="AlphaFoldDB" id="A0A2H0WL08"/>
<evidence type="ECO:0000256" key="7">
    <source>
        <dbReference type="ARBA" id="ARBA00030776"/>
    </source>
</evidence>
<keyword evidence="3 8" id="KW-0805">Transcription regulation</keyword>
<gene>
    <name evidence="8" type="primary">greA</name>
    <name evidence="12" type="ORF">COT67_02335</name>
</gene>
<dbReference type="PANTHER" id="PTHR30437">
    <property type="entry name" value="TRANSCRIPTION ELONGATION FACTOR GREA"/>
    <property type="match status" value="1"/>
</dbReference>
<keyword evidence="4 8" id="KW-0238">DNA-binding</keyword>
<dbReference type="Proteomes" id="UP000230353">
    <property type="component" value="Unassembled WGS sequence"/>
</dbReference>
<dbReference type="NCBIfam" id="NF001263">
    <property type="entry name" value="PRK00226.1-4"/>
    <property type="match status" value="1"/>
</dbReference>
<dbReference type="InterPro" id="IPR022691">
    <property type="entry name" value="Tscrpt_elong_fac_GreA/B_N"/>
</dbReference>
<comment type="function">
    <text evidence="6 8 9">Necessary for efficient RNA polymerase transcription elongation past template-encoded arresting sites. The arresting sites in DNA have the property of trapping a certain fraction of elongating RNA polymerases that pass through, resulting in locked ternary complexes. Cleavage of the nascent transcript by cleavage factors such as GreA or GreB allows the resumption of elongation from the new 3'terminus. GreA releases sequences of 2 to 3 nucleotides.</text>
</comment>
<keyword evidence="5 8" id="KW-0804">Transcription</keyword>
<feature type="domain" description="Transcription elongation factor GreA/GreB N-terminal" evidence="11">
    <location>
        <begin position="4"/>
        <end position="72"/>
    </location>
</feature>
<dbReference type="GO" id="GO:0003677">
    <property type="term" value="F:DNA binding"/>
    <property type="evidence" value="ECO:0007669"/>
    <property type="project" value="UniProtKB-UniRule"/>
</dbReference>
<dbReference type="GO" id="GO:0003746">
    <property type="term" value="F:translation elongation factor activity"/>
    <property type="evidence" value="ECO:0007669"/>
    <property type="project" value="UniProtKB-KW"/>
</dbReference>
<dbReference type="InterPro" id="IPR001437">
    <property type="entry name" value="Tscrpt_elong_fac_GreA/B_C"/>
</dbReference>
<evidence type="ECO:0000313" key="13">
    <source>
        <dbReference type="Proteomes" id="UP000230353"/>
    </source>
</evidence>
<dbReference type="GO" id="GO:0032784">
    <property type="term" value="P:regulation of DNA-templated transcription elongation"/>
    <property type="evidence" value="ECO:0007669"/>
    <property type="project" value="UniProtKB-UniRule"/>
</dbReference>
<dbReference type="InterPro" id="IPR036805">
    <property type="entry name" value="Tscrpt_elong_fac_GreA/B_N_sf"/>
</dbReference>
<sequence length="153" mass="17226">MEFLSPERQKELEKELDYLVKVKRKEISQSLSESSSFGDLSENAEYHEAKEEQLRNEQRITGIVDLLSHAVVVSDSCKKRSNVEVGCFVLLKRFQNNLEEKYQIVGSGDVDPFAGKISYESPLGSALLGKKKGHTVGVLTPKGEMRYTVIDIM</sequence>
<evidence type="ECO:0000259" key="11">
    <source>
        <dbReference type="Pfam" id="PF03449"/>
    </source>
</evidence>
<evidence type="ECO:0000256" key="1">
    <source>
        <dbReference type="ARBA" id="ARBA00008213"/>
    </source>
</evidence>
<dbReference type="Gene3D" id="1.10.287.180">
    <property type="entry name" value="Transcription elongation factor, GreA/GreB, N-terminal domain"/>
    <property type="match status" value="1"/>
</dbReference>
<feature type="domain" description="Transcription elongation factor GreA/GreB C-terminal" evidence="10">
    <location>
        <begin position="81"/>
        <end position="152"/>
    </location>
</feature>
<evidence type="ECO:0000256" key="6">
    <source>
        <dbReference type="ARBA" id="ARBA00024916"/>
    </source>
</evidence>
<proteinExistence type="inferred from homology"/>
<keyword evidence="12" id="KW-0251">Elongation factor</keyword>
<dbReference type="Gene3D" id="3.10.50.30">
    <property type="entry name" value="Transcription elongation factor, GreA/GreB, C-terminal domain"/>
    <property type="match status" value="1"/>
</dbReference>
<dbReference type="SUPFAM" id="SSF46557">
    <property type="entry name" value="GreA transcript cleavage protein, N-terminal domain"/>
    <property type="match status" value="1"/>
</dbReference>
<dbReference type="HAMAP" id="MF_00105">
    <property type="entry name" value="GreA_GreB"/>
    <property type="match status" value="1"/>
</dbReference>
<dbReference type="GO" id="GO:0070063">
    <property type="term" value="F:RNA polymerase binding"/>
    <property type="evidence" value="ECO:0007669"/>
    <property type="project" value="InterPro"/>
</dbReference>
<dbReference type="Pfam" id="PF03449">
    <property type="entry name" value="GreA_GreB_N"/>
    <property type="match status" value="1"/>
</dbReference>
<dbReference type="SUPFAM" id="SSF54534">
    <property type="entry name" value="FKBP-like"/>
    <property type="match status" value="1"/>
</dbReference>
<dbReference type="InterPro" id="IPR018151">
    <property type="entry name" value="TF_GreA/GreB_CS"/>
</dbReference>
<evidence type="ECO:0000259" key="10">
    <source>
        <dbReference type="Pfam" id="PF01272"/>
    </source>
</evidence>
<evidence type="ECO:0000256" key="2">
    <source>
        <dbReference type="ARBA" id="ARBA00013729"/>
    </source>
</evidence>
<protein>
    <recommendedName>
        <fullName evidence="2 8">Transcription elongation factor GreA</fullName>
    </recommendedName>
    <alternativeName>
        <fullName evidence="7 8">Transcript cleavage factor GreA</fullName>
    </alternativeName>
</protein>
<dbReference type="EMBL" id="PEZL01000033">
    <property type="protein sequence ID" value="PIS13327.1"/>
    <property type="molecule type" value="Genomic_DNA"/>
</dbReference>
<dbReference type="InterPro" id="IPR023459">
    <property type="entry name" value="Tscrpt_elong_fac_GreA/B_fam"/>
</dbReference>
<dbReference type="NCBIfam" id="TIGR01462">
    <property type="entry name" value="greA"/>
    <property type="match status" value="1"/>
</dbReference>
<organism evidence="12 13">
    <name type="scientific">Candidatus Tagabacteria bacterium CG09_land_8_20_14_0_10_41_14</name>
    <dbReference type="NCBI Taxonomy" id="1975021"/>
    <lineage>
        <taxon>Bacteria</taxon>
        <taxon>Candidatus Tagaibacteriota</taxon>
    </lineage>
</organism>
<dbReference type="PIRSF" id="PIRSF006092">
    <property type="entry name" value="GreA_GreB"/>
    <property type="match status" value="1"/>
</dbReference>
<evidence type="ECO:0000313" key="12">
    <source>
        <dbReference type="EMBL" id="PIS13327.1"/>
    </source>
</evidence>
<accession>A0A2H0WL08</accession>
<dbReference type="InterPro" id="IPR036953">
    <property type="entry name" value="GreA/GreB_C_sf"/>
</dbReference>
<dbReference type="PROSITE" id="PS00829">
    <property type="entry name" value="GREAB_1"/>
    <property type="match status" value="1"/>
</dbReference>
<evidence type="ECO:0000256" key="5">
    <source>
        <dbReference type="ARBA" id="ARBA00023163"/>
    </source>
</evidence>
<dbReference type="FunFam" id="1.10.287.180:FF:000001">
    <property type="entry name" value="Transcription elongation factor GreA"/>
    <property type="match status" value="1"/>
</dbReference>
<evidence type="ECO:0000256" key="9">
    <source>
        <dbReference type="RuleBase" id="RU000556"/>
    </source>
</evidence>
<comment type="caution">
    <text evidence="12">The sequence shown here is derived from an EMBL/GenBank/DDBJ whole genome shotgun (WGS) entry which is preliminary data.</text>
</comment>
<dbReference type="InterPro" id="IPR006359">
    <property type="entry name" value="Tscrpt_elong_fac_GreA"/>
</dbReference>
<evidence type="ECO:0000256" key="4">
    <source>
        <dbReference type="ARBA" id="ARBA00023125"/>
    </source>
</evidence>
<evidence type="ECO:0000256" key="3">
    <source>
        <dbReference type="ARBA" id="ARBA00023015"/>
    </source>
</evidence>
<keyword evidence="12" id="KW-0648">Protein biosynthesis</keyword>
<dbReference type="GO" id="GO:0006354">
    <property type="term" value="P:DNA-templated transcription elongation"/>
    <property type="evidence" value="ECO:0007669"/>
    <property type="project" value="TreeGrafter"/>
</dbReference>
<evidence type="ECO:0000256" key="8">
    <source>
        <dbReference type="HAMAP-Rule" id="MF_00105"/>
    </source>
</evidence>
<dbReference type="PANTHER" id="PTHR30437:SF4">
    <property type="entry name" value="TRANSCRIPTION ELONGATION FACTOR GREA"/>
    <property type="match status" value="1"/>
</dbReference>
<dbReference type="Pfam" id="PF01272">
    <property type="entry name" value="GreA_GreB"/>
    <property type="match status" value="1"/>
</dbReference>
<dbReference type="InterPro" id="IPR028624">
    <property type="entry name" value="Tscrpt_elong_fac_GreA/B"/>
</dbReference>
<reference evidence="13" key="1">
    <citation type="submission" date="2017-09" db="EMBL/GenBank/DDBJ databases">
        <title>Depth-based differentiation of microbial function through sediment-hosted aquifers and enrichment of novel symbionts in the deep terrestrial subsurface.</title>
        <authorList>
            <person name="Probst A.J."/>
            <person name="Ladd B."/>
            <person name="Jarett J.K."/>
            <person name="Geller-Mcgrath D.E."/>
            <person name="Sieber C.M.K."/>
            <person name="Emerson J.B."/>
            <person name="Anantharaman K."/>
            <person name="Thomas B.C."/>
            <person name="Malmstrom R."/>
            <person name="Stieglmeier M."/>
            <person name="Klingl A."/>
            <person name="Woyke T."/>
            <person name="Ryan C.M."/>
            <person name="Banfield J.F."/>
        </authorList>
    </citation>
    <scope>NUCLEOTIDE SEQUENCE [LARGE SCALE GENOMIC DNA]</scope>
</reference>